<dbReference type="Gene3D" id="2.40.10.270">
    <property type="entry name" value="Bacteriophage SPP1 head-tail adaptor protein"/>
    <property type="match status" value="1"/>
</dbReference>
<dbReference type="EMBL" id="CP117884">
    <property type="protein sequence ID" value="WDF82686.1"/>
    <property type="molecule type" value="Genomic_DNA"/>
</dbReference>
<dbReference type="Pfam" id="PF05521">
    <property type="entry name" value="Phage_HCP"/>
    <property type="match status" value="1"/>
</dbReference>
<sequence length="112" mass="12355">MKKYSIARLNKVATVGHMDTTYNSIGVPADTFAPDFTIFYGSYSRGVDRTLSLTGTALEDTTVIAIRHDERLTDKQRIQLAGGVTYYIKSIEADDDINAFDTLTLTLKKGKG</sequence>
<accession>A0ABY7WUL3</accession>
<dbReference type="InterPro" id="IPR038666">
    <property type="entry name" value="SSP1_head-tail_sf"/>
</dbReference>
<dbReference type="RefSeq" id="WP_274260333.1">
    <property type="nucleotide sequence ID" value="NZ_CP117884.1"/>
</dbReference>
<reference evidence="1 2" key="1">
    <citation type="submission" date="2023-02" db="EMBL/GenBank/DDBJ databases">
        <title>Genome sequence of Lacticaseibacillus sp. KACC 23028.</title>
        <authorList>
            <person name="Kim S."/>
            <person name="Heo J."/>
            <person name="Kwon S.-W."/>
        </authorList>
    </citation>
    <scope>NUCLEOTIDE SEQUENCE [LARGE SCALE GENOMIC DNA]</scope>
    <source>
        <strain evidence="1 2">KACC 23028</strain>
    </source>
</reference>
<dbReference type="NCBIfam" id="TIGR01563">
    <property type="entry name" value="gp16_SPP1"/>
    <property type="match status" value="1"/>
</dbReference>
<organism evidence="1 2">
    <name type="scientific">Lacticaseibacillus pabuli</name>
    <dbReference type="NCBI Taxonomy" id="3025672"/>
    <lineage>
        <taxon>Bacteria</taxon>
        <taxon>Bacillati</taxon>
        <taxon>Bacillota</taxon>
        <taxon>Bacilli</taxon>
        <taxon>Lactobacillales</taxon>
        <taxon>Lactobacillaceae</taxon>
        <taxon>Lacticaseibacillus</taxon>
    </lineage>
</organism>
<protein>
    <submittedName>
        <fullName evidence="1">Phage head closure protein</fullName>
    </submittedName>
</protein>
<keyword evidence="2" id="KW-1185">Reference proteome</keyword>
<evidence type="ECO:0000313" key="2">
    <source>
        <dbReference type="Proteomes" id="UP001220377"/>
    </source>
</evidence>
<name>A0ABY7WUL3_9LACO</name>
<gene>
    <name evidence="1" type="ORF">PQ472_00155</name>
</gene>
<evidence type="ECO:0000313" key="1">
    <source>
        <dbReference type="EMBL" id="WDF82686.1"/>
    </source>
</evidence>
<dbReference type="InterPro" id="IPR008767">
    <property type="entry name" value="Phage_SPP1_head-tail_adaptor"/>
</dbReference>
<dbReference type="Proteomes" id="UP001220377">
    <property type="component" value="Chromosome"/>
</dbReference>
<proteinExistence type="predicted"/>